<feature type="domain" description="Hepatitis TT virus Orf2/Gyrovirus Vp2 N-terminal" evidence="2">
    <location>
        <begin position="13"/>
        <end position="60"/>
    </location>
</feature>
<name>A0A2L1F3K2_9VIRU</name>
<feature type="compositionally biased region" description="Gly residues" evidence="1">
    <location>
        <begin position="58"/>
        <end position="71"/>
    </location>
</feature>
<proteinExistence type="predicted"/>
<dbReference type="InterPro" id="IPR004118">
    <property type="entry name" value="HEV_TT_vir_Orf2/Gyrovir_Vp2_N"/>
</dbReference>
<reference evidence="3" key="1">
    <citation type="submission" date="2017-08" db="EMBL/GenBank/DDBJ databases">
        <authorList>
            <person name="Wu Y."/>
            <person name="Yin F."/>
            <person name="Zhang Y."/>
            <person name="Lu G."/>
        </authorList>
    </citation>
    <scope>NUCLEOTIDE SEQUENCE</scope>
    <source>
        <strain evidence="3">RoTTV3-HMU1</strain>
    </source>
</reference>
<evidence type="ECO:0000313" key="3">
    <source>
        <dbReference type="EMBL" id="AVD49688.1"/>
    </source>
</evidence>
<organism evidence="3">
    <name type="scientific">Rodent Torque teno virus 3</name>
    <dbReference type="NCBI Taxonomy" id="2054610"/>
    <lineage>
        <taxon>Viruses</taxon>
        <taxon>Monodnaviria</taxon>
        <taxon>Shotokuvirae</taxon>
        <taxon>Commensaviricota</taxon>
        <taxon>Cardeaviricetes</taxon>
        <taxon>Sanitavirales</taxon>
        <taxon>Anelloviridae</taxon>
        <taxon>Wawtorquevirus</taxon>
        <taxon>Wawtorquevirus crice2</taxon>
    </lineage>
</organism>
<dbReference type="EMBL" id="MF688246">
    <property type="protein sequence ID" value="AVD49688.1"/>
    <property type="molecule type" value="Genomic_DNA"/>
</dbReference>
<feature type="compositionally biased region" description="Polar residues" evidence="1">
    <location>
        <begin position="44"/>
        <end position="54"/>
    </location>
</feature>
<feature type="region of interest" description="Disordered" evidence="1">
    <location>
        <begin position="35"/>
        <end position="79"/>
    </location>
</feature>
<evidence type="ECO:0000256" key="1">
    <source>
        <dbReference type="SAM" id="MobiDB-lite"/>
    </source>
</evidence>
<sequence length="79" mass="8366">MPESIELVDLGFKRKEAEFRRLVSSAHKLFCSCSDPASHLRGWRSSTGGDTTDQGEPTTGGGDPITGGEGPTTGEENGR</sequence>
<accession>A0A2L1F3K2</accession>
<dbReference type="Pfam" id="PF02957">
    <property type="entry name" value="TT_ORF2-like"/>
    <property type="match status" value="1"/>
</dbReference>
<protein>
    <submittedName>
        <fullName evidence="3">ORF2</fullName>
    </submittedName>
</protein>
<evidence type="ECO:0000259" key="2">
    <source>
        <dbReference type="Pfam" id="PF02957"/>
    </source>
</evidence>